<protein>
    <submittedName>
        <fullName evidence="3">DNA polymerase beta</fullName>
    </submittedName>
</protein>
<feature type="transmembrane region" description="Helical" evidence="2">
    <location>
        <begin position="54"/>
        <end position="77"/>
    </location>
</feature>
<evidence type="ECO:0000256" key="1">
    <source>
        <dbReference type="SAM" id="MobiDB-lite"/>
    </source>
</evidence>
<feature type="transmembrane region" description="Helical" evidence="2">
    <location>
        <begin position="21"/>
        <end position="42"/>
    </location>
</feature>
<accession>A0ABP0PW41</accession>
<reference evidence="3 4" key="1">
    <citation type="submission" date="2024-02" db="EMBL/GenBank/DDBJ databases">
        <authorList>
            <person name="Chen Y."/>
            <person name="Shah S."/>
            <person name="Dougan E. K."/>
            <person name="Thang M."/>
            <person name="Chan C."/>
        </authorList>
    </citation>
    <scope>NUCLEOTIDE SEQUENCE [LARGE SCALE GENOMIC DNA]</scope>
</reference>
<comment type="caution">
    <text evidence="3">The sequence shown here is derived from an EMBL/GenBank/DDBJ whole genome shotgun (WGS) entry which is preliminary data.</text>
</comment>
<evidence type="ECO:0000256" key="2">
    <source>
        <dbReference type="SAM" id="Phobius"/>
    </source>
</evidence>
<dbReference type="EMBL" id="CAXAMM010038629">
    <property type="protein sequence ID" value="CAK9079607.1"/>
    <property type="molecule type" value="Genomic_DNA"/>
</dbReference>
<gene>
    <name evidence="3" type="ORF">SCF082_LOCUS37977</name>
</gene>
<dbReference type="Proteomes" id="UP001642464">
    <property type="component" value="Unassembled WGS sequence"/>
</dbReference>
<feature type="region of interest" description="Disordered" evidence="1">
    <location>
        <begin position="599"/>
        <end position="650"/>
    </location>
</feature>
<feature type="compositionally biased region" description="Low complexity" evidence="1">
    <location>
        <begin position="188"/>
        <end position="209"/>
    </location>
</feature>
<keyword evidence="2" id="KW-1133">Transmembrane helix</keyword>
<proteinExistence type="predicted"/>
<keyword evidence="4" id="KW-1185">Reference proteome</keyword>
<sequence>MLKRPTGHHLSLLIRGVTTRLWLKMYQLWCVLAPGLTLLLILETEAERMSTSMWTAMVVFCFVSHVLFILVWIFHFFQNPLRRMVMWLATCTPSADKGWYLRNLIWLARSWRDSSEASKPYLAFHSLHGFISVSGMGGDKAWVPHLPQGHELPDVLLNNDEYRLRCRRAMKMEGGLPVVSFDEEEFSRSASSTSSSTSTSSDSESSASRNGREKRREMSIPALSLGFNRVARRRASLSGEALPILVRRTVEQPKPEVPSEARKRQSQVGGWGPVPGLASFMLTPQDREEHEEEPPKMPKLPKGLGIKLRNRIWKAPVPTLKRFHLRVAAKLGLDADAGDWDPGQTYLMSVEKLEELAEQKLQRQRYKAAVMVQARWRSLRIRRVYRQVIIKRLESRQRLREWFRKLLRRRRVADKIQHLRSCIVSTVKIQAHVMTMLQEQLYPFEERERDREEAERSFMSREEVLSQQAEAARKQHEADIQRSVQVLQPAVRRWLSHLKYWRALQEREKELKEEQAKRRRYRIHRDEDEEQVKKAGSGDEPHRMGGRTSGVKEDEKGWHASPLSKALLALEAMTTTVESEKGRSSSHSRGFRARAYGKTSIVLPPAPPGFRSDIAGARGGPRRRHTPRLVSVPSPLRHDRSTSRSRSLPA</sequence>
<feature type="region of interest" description="Disordered" evidence="1">
    <location>
        <begin position="522"/>
        <end position="559"/>
    </location>
</feature>
<keyword evidence="2" id="KW-0472">Membrane</keyword>
<evidence type="ECO:0000313" key="3">
    <source>
        <dbReference type="EMBL" id="CAK9079607.1"/>
    </source>
</evidence>
<feature type="region of interest" description="Disordered" evidence="1">
    <location>
        <begin position="252"/>
        <end position="277"/>
    </location>
</feature>
<feature type="compositionally biased region" description="Basic and acidic residues" evidence="1">
    <location>
        <begin position="531"/>
        <end position="543"/>
    </location>
</feature>
<feature type="compositionally biased region" description="Basic and acidic residues" evidence="1">
    <location>
        <begin position="252"/>
        <end position="263"/>
    </location>
</feature>
<feature type="region of interest" description="Disordered" evidence="1">
    <location>
        <begin position="187"/>
        <end position="220"/>
    </location>
</feature>
<name>A0ABP0PW41_9DINO</name>
<evidence type="ECO:0000313" key="4">
    <source>
        <dbReference type="Proteomes" id="UP001642464"/>
    </source>
</evidence>
<organism evidence="3 4">
    <name type="scientific">Durusdinium trenchii</name>
    <dbReference type="NCBI Taxonomy" id="1381693"/>
    <lineage>
        <taxon>Eukaryota</taxon>
        <taxon>Sar</taxon>
        <taxon>Alveolata</taxon>
        <taxon>Dinophyceae</taxon>
        <taxon>Suessiales</taxon>
        <taxon>Symbiodiniaceae</taxon>
        <taxon>Durusdinium</taxon>
    </lineage>
</organism>
<keyword evidence="2" id="KW-0812">Transmembrane</keyword>
<dbReference type="PROSITE" id="PS50096">
    <property type="entry name" value="IQ"/>
    <property type="match status" value="1"/>
</dbReference>